<dbReference type="RefSeq" id="WP_005521405.1">
    <property type="nucleotide sequence ID" value="NZ_EQ973329.1"/>
</dbReference>
<dbReference type="HOGENOM" id="CLU_2092694_0_0_11"/>
<name>C0E3T3_9CORY</name>
<dbReference type="AlphaFoldDB" id="C0E3T3"/>
<dbReference type="EMBL" id="ACEB01000022">
    <property type="protein sequence ID" value="EEG26826.1"/>
    <property type="molecule type" value="Genomic_DNA"/>
</dbReference>
<accession>C0E3T3</accession>
<dbReference type="Proteomes" id="UP000006247">
    <property type="component" value="Unassembled WGS sequence"/>
</dbReference>
<sequence length="116" mass="12543">MIPMVVSRISGMASWQDVVANPSAVLSVMKCSAFADAAGFLHDLRLACNACLAMLLQKIHQLIESFLSDFWPGMVHDADISPCVTGVFIPALVVSAAYRSLFNFLTYDSGSKEKQG</sequence>
<proteinExistence type="predicted"/>
<protein>
    <submittedName>
        <fullName evidence="1">Uncharacterized protein</fullName>
    </submittedName>
</protein>
<evidence type="ECO:0000313" key="1">
    <source>
        <dbReference type="EMBL" id="EEG26826.1"/>
    </source>
</evidence>
<organism evidence="1 2">
    <name type="scientific">Corynebacterium matruchotii ATCC 33806</name>
    <dbReference type="NCBI Taxonomy" id="566549"/>
    <lineage>
        <taxon>Bacteria</taxon>
        <taxon>Bacillati</taxon>
        <taxon>Actinomycetota</taxon>
        <taxon>Actinomycetes</taxon>
        <taxon>Mycobacteriales</taxon>
        <taxon>Corynebacteriaceae</taxon>
        <taxon>Corynebacterium</taxon>
    </lineage>
</organism>
<comment type="caution">
    <text evidence="1">The sequence shown here is derived from an EMBL/GenBank/DDBJ whole genome shotgun (WGS) entry which is preliminary data.</text>
</comment>
<reference evidence="1 2" key="1">
    <citation type="submission" date="2009-01" db="EMBL/GenBank/DDBJ databases">
        <authorList>
            <person name="Fulton L."/>
            <person name="Clifton S."/>
            <person name="Chinwalla A.T."/>
            <person name="Mitreva M."/>
            <person name="Sodergren E."/>
            <person name="Weinstock G."/>
            <person name="Clifton S."/>
            <person name="Dooling D.J."/>
            <person name="Fulton B."/>
            <person name="Minx P."/>
            <person name="Pepin K.H."/>
            <person name="Johnson M."/>
            <person name="Bhonagiri V."/>
            <person name="Nash W.E."/>
            <person name="Mardis E.R."/>
            <person name="Wilson R.K."/>
        </authorList>
    </citation>
    <scope>NUCLEOTIDE SEQUENCE [LARGE SCALE GENOMIC DNA]</scope>
    <source>
        <strain evidence="1 2">ATCC 33806</strain>
    </source>
</reference>
<evidence type="ECO:0000313" key="2">
    <source>
        <dbReference type="Proteomes" id="UP000006247"/>
    </source>
</evidence>
<gene>
    <name evidence="1" type="ORF">CORMATOL_01649</name>
</gene>